<evidence type="ECO:0000256" key="3">
    <source>
        <dbReference type="ARBA" id="ARBA00023136"/>
    </source>
</evidence>
<evidence type="ECO:0000256" key="1">
    <source>
        <dbReference type="ARBA" id="ARBA00022692"/>
    </source>
</evidence>
<evidence type="ECO:0000313" key="6">
    <source>
        <dbReference type="Proteomes" id="UP001642483"/>
    </source>
</evidence>
<dbReference type="Gene3D" id="1.20.1250.20">
    <property type="entry name" value="MFS general substrate transporter like domains"/>
    <property type="match status" value="2"/>
</dbReference>
<feature type="transmembrane region" description="Helical" evidence="4">
    <location>
        <begin position="388"/>
        <end position="409"/>
    </location>
</feature>
<reference evidence="5 6" key="1">
    <citation type="submission" date="2024-02" db="EMBL/GenBank/DDBJ databases">
        <authorList>
            <person name="Daric V."/>
            <person name="Darras S."/>
        </authorList>
    </citation>
    <scope>NUCLEOTIDE SEQUENCE [LARGE SCALE GENOMIC DNA]</scope>
</reference>
<accession>A0ABP0G637</accession>
<comment type="caution">
    <text evidence="5">The sequence shown here is derived from an EMBL/GenBank/DDBJ whole genome shotgun (WGS) entry which is preliminary data.</text>
</comment>
<keyword evidence="2 4" id="KW-1133">Transmembrane helix</keyword>
<feature type="transmembrane region" description="Helical" evidence="4">
    <location>
        <begin position="258"/>
        <end position="280"/>
    </location>
</feature>
<feature type="transmembrane region" description="Helical" evidence="4">
    <location>
        <begin position="352"/>
        <end position="376"/>
    </location>
</feature>
<evidence type="ECO:0008006" key="7">
    <source>
        <dbReference type="Google" id="ProtNLM"/>
    </source>
</evidence>
<dbReference type="Proteomes" id="UP001642483">
    <property type="component" value="Unassembled WGS sequence"/>
</dbReference>
<dbReference type="InterPro" id="IPR011701">
    <property type="entry name" value="MFS"/>
</dbReference>
<evidence type="ECO:0000313" key="5">
    <source>
        <dbReference type="EMBL" id="CAK8685560.1"/>
    </source>
</evidence>
<feature type="transmembrane region" description="Helical" evidence="4">
    <location>
        <begin position="86"/>
        <end position="105"/>
    </location>
</feature>
<feature type="transmembrane region" description="Helical" evidence="4">
    <location>
        <begin position="328"/>
        <end position="346"/>
    </location>
</feature>
<keyword evidence="6" id="KW-1185">Reference proteome</keyword>
<protein>
    <recommendedName>
        <fullName evidence="7">Sodium-dependent glucose transporter 1</fullName>
    </recommendedName>
</protein>
<sequence length="476" mass="51768">MSTSNLQGGKTNHLKGMKYFVTVCLSLAFCALGVAVGIIGPTLRTLAYNIGVCLDELSFIFVARGSGYLFGSILSGIVFGKLNPNALICASLCVTAVGLTAVPFMPYVVLVALSLSAAGISMGFLDTGGNVMCLKTWGEKSGPYMQILHFSFALGATLAPLLSQPFIMDTPQNCTFTSSQNSTSLSSTSTPVRGTTEVLETPDMKFPLVAWAFLISSGFCILVALLFCYIAWSWSNAVPSDQKNTSIEEGQNFRMKMLGLLFIFYLLYVGTEVTFGSYIYSFATISENHYSKEEASFLNTLFWGTFAIGRFLSIFVSIWVTPNRLLQMDLVGTLTASVIMTCFPLYAENSGFLLWIAVALYGLSMANIFPSGISWVEQYITVTEKAASVLVIGAALGEMLFPLLLGQLIEANAMILPYFTAVSTVACILNYILMLWVAKSRGKRLNKTAKFEVVEKTGDYGENSSLMNDYKTEEGL</sequence>
<feature type="transmembrane region" description="Helical" evidence="4">
    <location>
        <begin position="144"/>
        <end position="162"/>
    </location>
</feature>
<keyword evidence="1 4" id="KW-0812">Transmembrane</keyword>
<dbReference type="PANTHER" id="PTHR23121:SF9">
    <property type="entry name" value="SODIUM-DEPENDENT GLUCOSE TRANSPORTER 1"/>
    <property type="match status" value="1"/>
</dbReference>
<feature type="transmembrane region" description="Helical" evidence="4">
    <location>
        <begin position="300"/>
        <end position="321"/>
    </location>
</feature>
<dbReference type="InterPro" id="IPR036259">
    <property type="entry name" value="MFS_trans_sf"/>
</dbReference>
<evidence type="ECO:0000256" key="4">
    <source>
        <dbReference type="SAM" id="Phobius"/>
    </source>
</evidence>
<feature type="transmembrane region" description="Helical" evidence="4">
    <location>
        <begin position="59"/>
        <end position="79"/>
    </location>
</feature>
<dbReference type="PANTHER" id="PTHR23121">
    <property type="entry name" value="SODIUM-DEPENDENT GLUCOSE TRANSPORTER 1"/>
    <property type="match status" value="1"/>
</dbReference>
<feature type="transmembrane region" description="Helical" evidence="4">
    <location>
        <begin position="111"/>
        <end position="132"/>
    </location>
</feature>
<feature type="transmembrane region" description="Helical" evidence="4">
    <location>
        <begin position="20"/>
        <end position="39"/>
    </location>
</feature>
<keyword evidence="3 4" id="KW-0472">Membrane</keyword>
<organism evidence="5 6">
    <name type="scientific">Clavelina lepadiformis</name>
    <name type="common">Light-bulb sea squirt</name>
    <name type="synonym">Ascidia lepadiformis</name>
    <dbReference type="NCBI Taxonomy" id="159417"/>
    <lineage>
        <taxon>Eukaryota</taxon>
        <taxon>Metazoa</taxon>
        <taxon>Chordata</taxon>
        <taxon>Tunicata</taxon>
        <taxon>Ascidiacea</taxon>
        <taxon>Aplousobranchia</taxon>
        <taxon>Clavelinidae</taxon>
        <taxon>Clavelina</taxon>
    </lineage>
</organism>
<evidence type="ECO:0000256" key="2">
    <source>
        <dbReference type="ARBA" id="ARBA00022989"/>
    </source>
</evidence>
<dbReference type="Pfam" id="PF07690">
    <property type="entry name" value="MFS_1"/>
    <property type="match status" value="1"/>
</dbReference>
<name>A0ABP0G637_CLALP</name>
<feature type="transmembrane region" description="Helical" evidence="4">
    <location>
        <begin position="208"/>
        <end position="232"/>
    </location>
</feature>
<feature type="transmembrane region" description="Helical" evidence="4">
    <location>
        <begin position="415"/>
        <end position="438"/>
    </location>
</feature>
<proteinExistence type="predicted"/>
<dbReference type="SUPFAM" id="SSF103473">
    <property type="entry name" value="MFS general substrate transporter"/>
    <property type="match status" value="1"/>
</dbReference>
<dbReference type="EMBL" id="CAWYQH010000100">
    <property type="protein sequence ID" value="CAK8685560.1"/>
    <property type="molecule type" value="Genomic_DNA"/>
</dbReference>
<gene>
    <name evidence="5" type="ORF">CVLEPA_LOCUS16679</name>
</gene>